<dbReference type="RefSeq" id="WP_185005640.1">
    <property type="nucleotide sequence ID" value="NZ_BAAAUI010000017.1"/>
</dbReference>
<dbReference type="Pfam" id="PF07883">
    <property type="entry name" value="Cupin_2"/>
    <property type="match status" value="1"/>
</dbReference>
<organism evidence="3 4">
    <name type="scientific">Crossiella cryophila</name>
    <dbReference type="NCBI Taxonomy" id="43355"/>
    <lineage>
        <taxon>Bacteria</taxon>
        <taxon>Bacillati</taxon>
        <taxon>Actinomycetota</taxon>
        <taxon>Actinomycetes</taxon>
        <taxon>Pseudonocardiales</taxon>
        <taxon>Pseudonocardiaceae</taxon>
        <taxon>Crossiella</taxon>
    </lineage>
</organism>
<feature type="signal peptide" evidence="1">
    <location>
        <begin position="1"/>
        <end position="20"/>
    </location>
</feature>
<comment type="caution">
    <text evidence="3">The sequence shown here is derived from an EMBL/GenBank/DDBJ whole genome shotgun (WGS) entry which is preliminary data.</text>
</comment>
<dbReference type="PROSITE" id="PS51257">
    <property type="entry name" value="PROKAR_LIPOPROTEIN"/>
    <property type="match status" value="1"/>
</dbReference>
<evidence type="ECO:0000313" key="4">
    <source>
        <dbReference type="Proteomes" id="UP000533598"/>
    </source>
</evidence>
<dbReference type="EMBL" id="JACHMH010000001">
    <property type="protein sequence ID" value="MBB4679957.1"/>
    <property type="molecule type" value="Genomic_DNA"/>
</dbReference>
<keyword evidence="4" id="KW-1185">Reference proteome</keyword>
<dbReference type="InterPro" id="IPR011051">
    <property type="entry name" value="RmlC_Cupin_sf"/>
</dbReference>
<evidence type="ECO:0000313" key="3">
    <source>
        <dbReference type="EMBL" id="MBB4679957.1"/>
    </source>
</evidence>
<dbReference type="GO" id="GO:0051213">
    <property type="term" value="F:dioxygenase activity"/>
    <property type="evidence" value="ECO:0007669"/>
    <property type="project" value="UniProtKB-KW"/>
</dbReference>
<dbReference type="PANTHER" id="PTHR38599">
    <property type="entry name" value="CUPIN DOMAIN PROTEIN (AFU_ORTHOLOGUE AFUA_3G13620)"/>
    <property type="match status" value="1"/>
</dbReference>
<evidence type="ECO:0000259" key="2">
    <source>
        <dbReference type="Pfam" id="PF07883"/>
    </source>
</evidence>
<feature type="chain" id="PRO_5039284970" evidence="1">
    <location>
        <begin position="21"/>
        <end position="153"/>
    </location>
</feature>
<dbReference type="CDD" id="cd02235">
    <property type="entry name" value="cupin_BLL4011-like"/>
    <property type="match status" value="1"/>
</dbReference>
<feature type="domain" description="Cupin type-2" evidence="2">
    <location>
        <begin position="72"/>
        <end position="140"/>
    </location>
</feature>
<protein>
    <submittedName>
        <fullName evidence="3">Quercetin dioxygenase-like cupin family protein</fullName>
    </submittedName>
</protein>
<dbReference type="InterPro" id="IPR013096">
    <property type="entry name" value="Cupin_2"/>
</dbReference>
<evidence type="ECO:0000256" key="1">
    <source>
        <dbReference type="SAM" id="SignalP"/>
    </source>
</evidence>
<name>A0A7W7FW69_9PSEU</name>
<keyword evidence="1" id="KW-0732">Signal</keyword>
<sequence>MPLRRHILRGSIAAFTVILAAACALGTATSDPIPSSSSTSAPIGAGPTDGVTRAELQRFPSPAKGWEIVQTLVEIPEGKESGRHSHPGPEIGYIIQGDVSIEFDDRPALRLRSGEPFNIPPNVVHNARNVGKVRTKMLSSYLIEEGKPLVHMH</sequence>
<accession>A0A7W7FW69</accession>
<dbReference type="Proteomes" id="UP000533598">
    <property type="component" value="Unassembled WGS sequence"/>
</dbReference>
<dbReference type="Gene3D" id="2.60.120.10">
    <property type="entry name" value="Jelly Rolls"/>
    <property type="match status" value="1"/>
</dbReference>
<keyword evidence="3" id="KW-0560">Oxidoreductase</keyword>
<dbReference type="InterPro" id="IPR014710">
    <property type="entry name" value="RmlC-like_jellyroll"/>
</dbReference>
<gene>
    <name evidence="3" type="ORF">HNR67_006075</name>
</gene>
<reference evidence="3 4" key="1">
    <citation type="submission" date="2020-08" db="EMBL/GenBank/DDBJ databases">
        <title>Sequencing the genomes of 1000 actinobacteria strains.</title>
        <authorList>
            <person name="Klenk H.-P."/>
        </authorList>
    </citation>
    <scope>NUCLEOTIDE SEQUENCE [LARGE SCALE GENOMIC DNA]</scope>
    <source>
        <strain evidence="3 4">DSM 44230</strain>
    </source>
</reference>
<dbReference type="PANTHER" id="PTHR38599:SF1">
    <property type="entry name" value="CUPIN DOMAIN PROTEIN (AFU_ORTHOLOGUE AFUA_3G13620)"/>
    <property type="match status" value="1"/>
</dbReference>
<proteinExistence type="predicted"/>
<keyword evidence="3" id="KW-0223">Dioxygenase</keyword>
<dbReference type="AlphaFoldDB" id="A0A7W7FW69"/>
<dbReference type="SUPFAM" id="SSF51182">
    <property type="entry name" value="RmlC-like cupins"/>
    <property type="match status" value="1"/>
</dbReference>